<name>A0ABT5VJ23_9BACI</name>
<dbReference type="Gene3D" id="3.30.70.360">
    <property type="match status" value="1"/>
</dbReference>
<dbReference type="SUPFAM" id="SSF53187">
    <property type="entry name" value="Zn-dependent exopeptidases"/>
    <property type="match status" value="1"/>
</dbReference>
<dbReference type="Pfam" id="PF01546">
    <property type="entry name" value="Peptidase_M20"/>
    <property type="match status" value="1"/>
</dbReference>
<proteinExistence type="predicted"/>
<sequence>MRLILKGEGEKLAQEIIQLRRLFHQFPEVSGEENETSKKIQQKLDEYQIPYTTGYAATGVLGVIEGSLPGKTVAIRADMDALPITEETDLPFVSKIDGKMHACGHDAHVAMLLGAARLLNNVKGQLHGKVLLVFQPSEEITPIGGAGPMMDDQVFADHTPDVIFAQHVWPDLPVGQIGVRPGPMMGASDRFKVEIEGAGGHASMPHQTVDAIIVANTVISNLQTIVSRNVNPVDSTVLTIGRIEGGYRYNVVADKVTFEGTIRTFKNETKEMVKDRFFSIVRGVTESMGAKATIEYYDGYPATVNDEKWAQRVKDTVQELLGANSTPVVEPCLGGEDFSRFLLKYPGAYFWLGTAMPGVEKQKPLHDPKFMLNEEAIPLGMEVMAQIALDTLYELKAKDNTFHTKPLLKKVANYK</sequence>
<dbReference type="NCBIfam" id="TIGR01891">
    <property type="entry name" value="amidohydrolases"/>
    <property type="match status" value="1"/>
</dbReference>
<feature type="domain" description="Peptidase M20 dimerisation" evidence="1">
    <location>
        <begin position="190"/>
        <end position="282"/>
    </location>
</feature>
<gene>
    <name evidence="2" type="ORF">N7Z68_18945</name>
</gene>
<reference evidence="2" key="1">
    <citation type="submission" date="2024-05" db="EMBL/GenBank/DDBJ databases">
        <title>Alkalihalobacillus sp. strain MEB203 novel alkaliphilic bacterium from Lonar Lake, India.</title>
        <authorList>
            <person name="Joshi A."/>
            <person name="Thite S."/>
            <person name="Mengade P."/>
        </authorList>
    </citation>
    <scope>NUCLEOTIDE SEQUENCE</scope>
    <source>
        <strain evidence="2">MEB 203</strain>
    </source>
</reference>
<dbReference type="InterPro" id="IPR011650">
    <property type="entry name" value="Peptidase_M20_dimer"/>
</dbReference>
<dbReference type="EMBL" id="JAOTPO010000016">
    <property type="protein sequence ID" value="MDE5415443.1"/>
    <property type="molecule type" value="Genomic_DNA"/>
</dbReference>
<organism evidence="2 3">
    <name type="scientific">Alkalihalobacterium chitinilyticum</name>
    <dbReference type="NCBI Taxonomy" id="2980103"/>
    <lineage>
        <taxon>Bacteria</taxon>
        <taxon>Bacillati</taxon>
        <taxon>Bacillota</taxon>
        <taxon>Bacilli</taxon>
        <taxon>Bacillales</taxon>
        <taxon>Bacillaceae</taxon>
        <taxon>Alkalihalobacterium</taxon>
    </lineage>
</organism>
<dbReference type="Gene3D" id="3.40.630.10">
    <property type="entry name" value="Zn peptidases"/>
    <property type="match status" value="1"/>
</dbReference>
<evidence type="ECO:0000313" key="3">
    <source>
        <dbReference type="Proteomes" id="UP001148125"/>
    </source>
</evidence>
<dbReference type="RefSeq" id="WP_275120046.1">
    <property type="nucleotide sequence ID" value="NZ_JAOTPO010000016.1"/>
</dbReference>
<dbReference type="PIRSF" id="PIRSF005962">
    <property type="entry name" value="Pept_M20D_amidohydro"/>
    <property type="match status" value="1"/>
</dbReference>
<dbReference type="SUPFAM" id="SSF55031">
    <property type="entry name" value="Bacterial exopeptidase dimerisation domain"/>
    <property type="match status" value="1"/>
</dbReference>
<dbReference type="InterPro" id="IPR036264">
    <property type="entry name" value="Bact_exopeptidase_dim_dom"/>
</dbReference>
<protein>
    <submittedName>
        <fullName evidence="2">M20 family metallopeptidase</fullName>
    </submittedName>
</protein>
<dbReference type="Pfam" id="PF07687">
    <property type="entry name" value="M20_dimer"/>
    <property type="match status" value="1"/>
</dbReference>
<dbReference type="Proteomes" id="UP001148125">
    <property type="component" value="Unassembled WGS sequence"/>
</dbReference>
<dbReference type="CDD" id="cd03886">
    <property type="entry name" value="M20_Acy1"/>
    <property type="match status" value="1"/>
</dbReference>
<dbReference type="InterPro" id="IPR002933">
    <property type="entry name" value="Peptidase_M20"/>
</dbReference>
<comment type="caution">
    <text evidence="2">The sequence shown here is derived from an EMBL/GenBank/DDBJ whole genome shotgun (WGS) entry which is preliminary data.</text>
</comment>
<dbReference type="PANTHER" id="PTHR11014:SF63">
    <property type="entry name" value="METALLOPEPTIDASE, PUTATIVE (AFU_ORTHOLOGUE AFUA_6G09600)-RELATED"/>
    <property type="match status" value="1"/>
</dbReference>
<dbReference type="InterPro" id="IPR017439">
    <property type="entry name" value="Amidohydrolase"/>
</dbReference>
<keyword evidence="3" id="KW-1185">Reference proteome</keyword>
<evidence type="ECO:0000313" key="2">
    <source>
        <dbReference type="EMBL" id="MDE5415443.1"/>
    </source>
</evidence>
<dbReference type="PANTHER" id="PTHR11014">
    <property type="entry name" value="PEPTIDASE M20 FAMILY MEMBER"/>
    <property type="match status" value="1"/>
</dbReference>
<evidence type="ECO:0000259" key="1">
    <source>
        <dbReference type="Pfam" id="PF07687"/>
    </source>
</evidence>
<accession>A0ABT5VJ23</accession>